<organism evidence="4 5">
    <name type="scientific">Castellaniella daejeonensis</name>
    <dbReference type="NCBI Taxonomy" id="659013"/>
    <lineage>
        <taxon>Bacteria</taxon>
        <taxon>Pseudomonadati</taxon>
        <taxon>Pseudomonadota</taxon>
        <taxon>Betaproteobacteria</taxon>
        <taxon>Burkholderiales</taxon>
        <taxon>Alcaligenaceae</taxon>
        <taxon>Castellaniella</taxon>
    </lineage>
</organism>
<accession>A0ABN0TZE5</accession>
<name>A0ABN0TZE5_9BURK</name>
<sequence length="152" mass="15859">MTTSTAAPGAQDSAALQARIRDSFDRSGLMRHLGARLGDVAPGRVHIHLPYSSSLTQHLGYFHAGATTAIADAAGGFAAMTQAPQGHTVLSVEFKINLMAPAQGESLEAIGRIIRSGRTLTVAQVDVYALSAGNKTPVALMQQTLINLPEPA</sequence>
<comment type="caution">
    <text evidence="4">The sequence shown here is derived from an EMBL/GenBank/DDBJ whole genome shotgun (WGS) entry which is preliminary data.</text>
</comment>
<keyword evidence="5" id="KW-1185">Reference proteome</keyword>
<dbReference type="SUPFAM" id="SSF54637">
    <property type="entry name" value="Thioesterase/thiol ester dehydrase-isomerase"/>
    <property type="match status" value="1"/>
</dbReference>
<dbReference type="Pfam" id="PF03061">
    <property type="entry name" value="4HBT"/>
    <property type="match status" value="1"/>
</dbReference>
<dbReference type="PANTHER" id="PTHR21660:SF1">
    <property type="entry name" value="ACYL-COENZYME A THIOESTERASE 13"/>
    <property type="match status" value="1"/>
</dbReference>
<dbReference type="InterPro" id="IPR039298">
    <property type="entry name" value="ACOT13"/>
</dbReference>
<keyword evidence="2" id="KW-0378">Hydrolase</keyword>
<reference evidence="4 5" key="1">
    <citation type="journal article" date="2019" name="Int. J. Syst. Evol. Microbiol.">
        <title>The Global Catalogue of Microorganisms (GCM) 10K type strain sequencing project: providing services to taxonomists for standard genome sequencing and annotation.</title>
        <authorList>
            <consortium name="The Broad Institute Genomics Platform"/>
            <consortium name="The Broad Institute Genome Sequencing Center for Infectious Disease"/>
            <person name="Wu L."/>
            <person name="Ma J."/>
        </authorList>
    </citation>
    <scope>NUCLEOTIDE SEQUENCE [LARGE SCALE GENOMIC DNA]</scope>
    <source>
        <strain evidence="4 5">JCM 16240</strain>
    </source>
</reference>
<dbReference type="PANTHER" id="PTHR21660">
    <property type="entry name" value="THIOESTERASE SUPERFAMILY MEMBER-RELATED"/>
    <property type="match status" value="1"/>
</dbReference>
<comment type="similarity">
    <text evidence="1">Belongs to the thioesterase PaaI family.</text>
</comment>
<dbReference type="InterPro" id="IPR003736">
    <property type="entry name" value="PAAI_dom"/>
</dbReference>
<gene>
    <name evidence="4" type="ORF">GCM10009125_23560</name>
</gene>
<evidence type="ECO:0000313" key="5">
    <source>
        <dbReference type="Proteomes" id="UP001501176"/>
    </source>
</evidence>
<proteinExistence type="inferred from homology"/>
<dbReference type="Proteomes" id="UP001501176">
    <property type="component" value="Unassembled WGS sequence"/>
</dbReference>
<evidence type="ECO:0000313" key="4">
    <source>
        <dbReference type="EMBL" id="GAA0233903.1"/>
    </source>
</evidence>
<evidence type="ECO:0000256" key="1">
    <source>
        <dbReference type="ARBA" id="ARBA00008324"/>
    </source>
</evidence>
<feature type="domain" description="Thioesterase" evidence="3">
    <location>
        <begin position="60"/>
        <end position="129"/>
    </location>
</feature>
<dbReference type="CDD" id="cd03443">
    <property type="entry name" value="PaaI_thioesterase"/>
    <property type="match status" value="1"/>
</dbReference>
<dbReference type="Gene3D" id="3.10.129.10">
    <property type="entry name" value="Hotdog Thioesterase"/>
    <property type="match status" value="1"/>
</dbReference>
<protein>
    <submittedName>
        <fullName evidence="4">PaaI family thioesterase</fullName>
    </submittedName>
</protein>
<dbReference type="InterPro" id="IPR029069">
    <property type="entry name" value="HotDog_dom_sf"/>
</dbReference>
<dbReference type="EMBL" id="BAAAFN010000015">
    <property type="protein sequence ID" value="GAA0233903.1"/>
    <property type="molecule type" value="Genomic_DNA"/>
</dbReference>
<dbReference type="InterPro" id="IPR006683">
    <property type="entry name" value="Thioestr_dom"/>
</dbReference>
<dbReference type="RefSeq" id="WP_325124333.1">
    <property type="nucleotide sequence ID" value="NZ_BAAAFN010000015.1"/>
</dbReference>
<evidence type="ECO:0000256" key="2">
    <source>
        <dbReference type="ARBA" id="ARBA00022801"/>
    </source>
</evidence>
<evidence type="ECO:0000259" key="3">
    <source>
        <dbReference type="Pfam" id="PF03061"/>
    </source>
</evidence>
<dbReference type="NCBIfam" id="TIGR00369">
    <property type="entry name" value="unchar_dom_1"/>
    <property type="match status" value="1"/>
</dbReference>